<comment type="caution">
    <text evidence="2">The sequence shown here is derived from an EMBL/GenBank/DDBJ whole genome shotgun (WGS) entry which is preliminary data.</text>
</comment>
<dbReference type="Proteomes" id="UP000789901">
    <property type="component" value="Unassembled WGS sequence"/>
</dbReference>
<evidence type="ECO:0000313" key="2">
    <source>
        <dbReference type="EMBL" id="CAG8853040.1"/>
    </source>
</evidence>
<evidence type="ECO:0000256" key="1">
    <source>
        <dbReference type="SAM" id="MobiDB-lite"/>
    </source>
</evidence>
<accession>A0ABN7XDE2</accession>
<keyword evidence="3" id="KW-1185">Reference proteome</keyword>
<protein>
    <submittedName>
        <fullName evidence="2">17070_t:CDS:1</fullName>
    </submittedName>
</protein>
<feature type="non-terminal residue" evidence="2">
    <location>
        <position position="1"/>
    </location>
</feature>
<sequence length="67" mass="7924">PSKPSQDKSDEEILGSTKIYKTRSSKTYQEERPDLVKKIRPRQTREKQQEPHQAYFEGCTNKTIPRM</sequence>
<name>A0ABN7XDE2_GIGMA</name>
<reference evidence="2 3" key="1">
    <citation type="submission" date="2021-06" db="EMBL/GenBank/DDBJ databases">
        <authorList>
            <person name="Kallberg Y."/>
            <person name="Tangrot J."/>
            <person name="Rosling A."/>
        </authorList>
    </citation>
    <scope>NUCLEOTIDE SEQUENCE [LARGE SCALE GENOMIC DNA]</scope>
    <source>
        <strain evidence="2 3">120-4 pot B 10/14</strain>
    </source>
</reference>
<proteinExistence type="predicted"/>
<dbReference type="EMBL" id="CAJVQB010119225">
    <property type="protein sequence ID" value="CAG8853040.1"/>
    <property type="molecule type" value="Genomic_DNA"/>
</dbReference>
<feature type="region of interest" description="Disordered" evidence="1">
    <location>
        <begin position="1"/>
        <end position="32"/>
    </location>
</feature>
<organism evidence="2 3">
    <name type="scientific">Gigaspora margarita</name>
    <dbReference type="NCBI Taxonomy" id="4874"/>
    <lineage>
        <taxon>Eukaryota</taxon>
        <taxon>Fungi</taxon>
        <taxon>Fungi incertae sedis</taxon>
        <taxon>Mucoromycota</taxon>
        <taxon>Glomeromycotina</taxon>
        <taxon>Glomeromycetes</taxon>
        <taxon>Diversisporales</taxon>
        <taxon>Gigasporaceae</taxon>
        <taxon>Gigaspora</taxon>
    </lineage>
</organism>
<gene>
    <name evidence="2" type="ORF">GMARGA_LOCUS41861</name>
</gene>
<evidence type="ECO:0000313" key="3">
    <source>
        <dbReference type="Proteomes" id="UP000789901"/>
    </source>
</evidence>